<accession>A0A452DMC2</accession>
<reference evidence="3" key="2">
    <citation type="submission" date="2025-08" db="UniProtKB">
        <authorList>
            <consortium name="Ensembl"/>
        </authorList>
    </citation>
    <scope>IDENTIFICATION</scope>
</reference>
<proteinExistence type="predicted"/>
<dbReference type="PANTHER" id="PTHR28673">
    <property type="entry name" value="TRANSMEMBRANE PROTEIN 108"/>
    <property type="match status" value="1"/>
</dbReference>
<evidence type="ECO:0000256" key="2">
    <source>
        <dbReference type="SAM" id="SignalP"/>
    </source>
</evidence>
<keyword evidence="2" id="KW-0732">Signal</keyword>
<evidence type="ECO:0000256" key="1">
    <source>
        <dbReference type="SAM" id="MobiDB-lite"/>
    </source>
</evidence>
<dbReference type="Bgee" id="ENSCHIG00000001118">
    <property type="expression patterns" value="Expressed in frontal cortex and 14 other cell types or tissues"/>
</dbReference>
<evidence type="ECO:0000313" key="3">
    <source>
        <dbReference type="Ensembl" id="ENSCHIP00000000914.1"/>
    </source>
</evidence>
<dbReference type="GO" id="GO:0010008">
    <property type="term" value="C:endosome membrane"/>
    <property type="evidence" value="ECO:0007669"/>
    <property type="project" value="TreeGrafter"/>
</dbReference>
<dbReference type="GO" id="GO:0097106">
    <property type="term" value="P:postsynaptic density organization"/>
    <property type="evidence" value="ECO:0007669"/>
    <property type="project" value="TreeGrafter"/>
</dbReference>
<dbReference type="AlphaFoldDB" id="A0A452DMC2"/>
<dbReference type="GeneTree" id="ENSGT00390000000626"/>
<dbReference type="GO" id="GO:0008090">
    <property type="term" value="P:retrograde axonal transport"/>
    <property type="evidence" value="ECO:0007669"/>
    <property type="project" value="TreeGrafter"/>
</dbReference>
<dbReference type="EMBL" id="LWLT01000001">
    <property type="status" value="NOT_ANNOTATED_CDS"/>
    <property type="molecule type" value="Genomic_DNA"/>
</dbReference>
<dbReference type="PANTHER" id="PTHR28673:SF1">
    <property type="entry name" value="TRANSMEMBRANE PROTEIN 108"/>
    <property type="match status" value="1"/>
</dbReference>
<reference evidence="3" key="3">
    <citation type="submission" date="2025-09" db="UniProtKB">
        <authorList>
            <consortium name="Ensembl"/>
        </authorList>
    </citation>
    <scope>IDENTIFICATION</scope>
</reference>
<evidence type="ECO:0000313" key="4">
    <source>
        <dbReference type="Proteomes" id="UP000291000"/>
    </source>
</evidence>
<protein>
    <submittedName>
        <fullName evidence="3">Transmembrane protein 108</fullName>
    </submittedName>
</protein>
<keyword evidence="4" id="KW-1185">Reference proteome</keyword>
<dbReference type="Pfam" id="PF15759">
    <property type="entry name" value="TMEM108"/>
    <property type="match status" value="1"/>
</dbReference>
<gene>
    <name evidence="3" type="primary">TMEM108</name>
</gene>
<reference evidence="3 4" key="1">
    <citation type="submission" date="2016-04" db="EMBL/GenBank/DDBJ databases">
        <title>Polished mammalian reference genomes with single-molecule sequencing and chromosome conformation capture applied to the Capra hircus genome.</title>
        <authorList>
            <person name="Bickhart D.M."/>
            <person name="Koren S."/>
            <person name="Rosen B."/>
            <person name="Hastie A."/>
            <person name="Liachko I."/>
            <person name="Sullivan S.T."/>
            <person name="Burton J."/>
            <person name="Sayre B.L."/>
            <person name="Huson H.J."/>
            <person name="Lee J."/>
            <person name="Lam E."/>
            <person name="Kelley C.M."/>
            <person name="Hutchison J.L."/>
            <person name="Zhou Y."/>
            <person name="Sun J."/>
            <person name="Crisa A."/>
            <person name="Schwartz J.C."/>
            <person name="Hammond J.A."/>
            <person name="Schroeder S.G."/>
            <person name="Liu G.E."/>
            <person name="Dunham M."/>
            <person name="Shendure J."/>
            <person name="Sonstegard T.S."/>
            <person name="Phillippy A.M."/>
            <person name="Van Tassell C.P."/>
            <person name="Smith T.P."/>
        </authorList>
    </citation>
    <scope>NUCLEOTIDE SEQUENCE [LARGE SCALE GENOMIC DNA]</scope>
</reference>
<name>A0A452DMC2_CAPHI</name>
<sequence length="105" mass="12000">MKRSLQALYCQLLTVLLTVCCLRRKKKPANPENSLSYWNNAITMDYFSKHAVELPREIQSLETSEDQLSEPRSPANGDYRDTGMVLVNPFCQETLFVGNDQVSEI</sequence>
<dbReference type="InterPro" id="IPR031508">
    <property type="entry name" value="TMEM108"/>
</dbReference>
<feature type="region of interest" description="Disordered" evidence="1">
    <location>
        <begin position="60"/>
        <end position="80"/>
    </location>
</feature>
<feature type="chain" id="PRO_5019508883" evidence="2">
    <location>
        <begin position="29"/>
        <end position="105"/>
    </location>
</feature>
<feature type="signal peptide" evidence="2">
    <location>
        <begin position="1"/>
        <end position="28"/>
    </location>
</feature>
<dbReference type="GO" id="GO:0014069">
    <property type="term" value="C:postsynaptic density"/>
    <property type="evidence" value="ECO:0007669"/>
    <property type="project" value="TreeGrafter"/>
</dbReference>
<dbReference type="GO" id="GO:1904115">
    <property type="term" value="C:axon cytoplasm"/>
    <property type="evidence" value="ECO:0007669"/>
    <property type="project" value="GOC"/>
</dbReference>
<dbReference type="Proteomes" id="UP000291000">
    <property type="component" value="Chromosome 1"/>
</dbReference>
<dbReference type="Ensembl" id="ENSCHIT00000001671.1">
    <property type="protein sequence ID" value="ENSCHIP00000000914.1"/>
    <property type="gene ID" value="ENSCHIG00000001118.1"/>
</dbReference>
<dbReference type="GO" id="GO:0097484">
    <property type="term" value="P:dendrite extension"/>
    <property type="evidence" value="ECO:0007669"/>
    <property type="project" value="TreeGrafter"/>
</dbReference>
<dbReference type="GO" id="GO:0005769">
    <property type="term" value="C:early endosome"/>
    <property type="evidence" value="ECO:0007669"/>
    <property type="project" value="TreeGrafter"/>
</dbReference>
<organism evidence="3 4">
    <name type="scientific">Capra hircus</name>
    <name type="common">Goat</name>
    <dbReference type="NCBI Taxonomy" id="9925"/>
    <lineage>
        <taxon>Eukaryota</taxon>
        <taxon>Metazoa</taxon>
        <taxon>Chordata</taxon>
        <taxon>Craniata</taxon>
        <taxon>Vertebrata</taxon>
        <taxon>Euteleostomi</taxon>
        <taxon>Mammalia</taxon>
        <taxon>Eutheria</taxon>
        <taxon>Laurasiatheria</taxon>
        <taxon>Artiodactyla</taxon>
        <taxon>Ruminantia</taxon>
        <taxon>Pecora</taxon>
        <taxon>Bovidae</taxon>
        <taxon>Caprinae</taxon>
        <taxon>Capra</taxon>
    </lineage>
</organism>